<proteinExistence type="inferred from homology"/>
<dbReference type="Gene3D" id="3.30.390.30">
    <property type="match status" value="1"/>
</dbReference>
<evidence type="ECO:0000256" key="9">
    <source>
        <dbReference type="ARBA" id="ARBA00023284"/>
    </source>
</evidence>
<evidence type="ECO:0000256" key="1">
    <source>
        <dbReference type="ARBA" id="ARBA00007532"/>
    </source>
</evidence>
<dbReference type="PRINTS" id="PR00411">
    <property type="entry name" value="PNDRDTASEI"/>
</dbReference>
<dbReference type="PANTHER" id="PTHR22912">
    <property type="entry name" value="DISULFIDE OXIDOREDUCTASE"/>
    <property type="match status" value="1"/>
</dbReference>
<feature type="disulfide bond" description="Redox-active" evidence="15">
    <location>
        <begin position="47"/>
        <end position="52"/>
    </location>
</feature>
<accession>I8UG44</accession>
<evidence type="ECO:0000256" key="11">
    <source>
        <dbReference type="ARBA" id="ARBA00033023"/>
    </source>
</evidence>
<evidence type="ECO:0000256" key="8">
    <source>
        <dbReference type="ARBA" id="ARBA00023157"/>
    </source>
</evidence>
<dbReference type="PRINTS" id="PR00368">
    <property type="entry name" value="FADPNR"/>
</dbReference>
<dbReference type="InterPro" id="IPR016156">
    <property type="entry name" value="FAD/NAD-linked_Rdtase_dimer_sf"/>
</dbReference>
<dbReference type="InterPro" id="IPR023753">
    <property type="entry name" value="FAD/NAD-binding_dom"/>
</dbReference>
<dbReference type="Pfam" id="PF02852">
    <property type="entry name" value="Pyr_redox_dim"/>
    <property type="match status" value="1"/>
</dbReference>
<sequence>MVVGEFVQKRQLMIIGGGPGGYHAAIRAAQLGLEVTLVEKEAMGGVCLNEGCIPTKAMTQAASNLSSLAHYKAMGINVGDATFSLDTFRSFQEQQISNLRSGVEALCKANRIEILRGTASFMQENRIGVETGHQFEIYEYEQAIIAVGATMKMPKELSYIEGKIMTLAQWWKLSELPEHLLVIGSDYMALEAAFTYCQLGSQVTLMTDDETFGLDRAVVKELQRVMKKEKIKLLKNSTLIEVSLHGETVIATVLAQEERVTIEASHLLVAGSYEANSKEIGCDFLKIAVDEAGMIEVDEGCATSVQNIYAVGDCTIGPKLASKAIKQGKVAAECIGGLKAAFNLASIPMVIHTNPPIAYSGLREDEAKAAGYTVKSGQFAMGGNGFTALAGQKDGVVKLVMDEQSDLLLGVHMLGRGATELIQAGVMLLEMAAREEDVAYPLYAHPSLSEAWMEAVEAATGKAIHIPPSKKKETLSK</sequence>
<dbReference type="FunFam" id="3.30.390.30:FF:000001">
    <property type="entry name" value="Dihydrolipoyl dehydrogenase"/>
    <property type="match status" value="1"/>
</dbReference>
<feature type="binding site" evidence="14">
    <location>
        <position position="56"/>
    </location>
    <ligand>
        <name>FAD</name>
        <dbReference type="ChEBI" id="CHEBI:57692"/>
    </ligand>
</feature>
<evidence type="ECO:0000256" key="7">
    <source>
        <dbReference type="ARBA" id="ARBA00023027"/>
    </source>
</evidence>
<keyword evidence="6 16" id="KW-0560">Oxidoreductase</keyword>
<dbReference type="RefSeq" id="WP_007201735.1">
    <property type="nucleotide sequence ID" value="NZ_AKKV01000024.1"/>
</dbReference>
<feature type="domain" description="Pyridine nucleotide-disulphide oxidoreductase dimerisation" evidence="17">
    <location>
        <begin position="347"/>
        <end position="455"/>
    </location>
</feature>
<evidence type="ECO:0000256" key="14">
    <source>
        <dbReference type="PIRSR" id="PIRSR000350-3"/>
    </source>
</evidence>
<keyword evidence="14" id="KW-0547">Nucleotide-binding</keyword>
<organism evidence="19 20">
    <name type="scientific">Fictibacillus macauensis ZFHKF-1</name>
    <dbReference type="NCBI Taxonomy" id="1196324"/>
    <lineage>
        <taxon>Bacteria</taxon>
        <taxon>Bacillati</taxon>
        <taxon>Bacillota</taxon>
        <taxon>Bacilli</taxon>
        <taxon>Bacillales</taxon>
        <taxon>Fictibacillaceae</taxon>
        <taxon>Fictibacillus</taxon>
    </lineage>
</organism>
<comment type="similarity">
    <text evidence="1 16">Belongs to the class-I pyridine nucleotide-disulfide oxidoreductase family.</text>
</comment>
<dbReference type="InterPro" id="IPR036188">
    <property type="entry name" value="FAD/NAD-bd_sf"/>
</dbReference>
<dbReference type="AlphaFoldDB" id="I8UG44"/>
<dbReference type="InterPro" id="IPR012999">
    <property type="entry name" value="Pyr_OxRdtase_I_AS"/>
</dbReference>
<dbReference type="STRING" id="1196324.A374_08209"/>
<keyword evidence="7 14" id="KW-0520">NAD</keyword>
<dbReference type="Gene3D" id="3.50.50.60">
    <property type="entry name" value="FAD/NAD(P)-binding domain"/>
    <property type="match status" value="2"/>
</dbReference>
<gene>
    <name evidence="19" type="ORF">A374_08209</name>
</gene>
<feature type="active site" description="Proton acceptor" evidence="13">
    <location>
        <position position="445"/>
    </location>
</feature>
<comment type="cofactor">
    <cofactor evidence="14">
        <name>FAD</name>
        <dbReference type="ChEBI" id="CHEBI:57692"/>
    </cofactor>
    <text evidence="14">Binds 1 FAD per subunit.</text>
</comment>
<dbReference type="PATRIC" id="fig|1196324.3.peg.1685"/>
<comment type="catalytic activity">
    <reaction evidence="12">
        <text>N(6)-[(R)-dihydrolipoyl]-L-lysyl-[protein] + NAD(+) = N(6)-[(R)-lipoyl]-L-lysyl-[protein] + NADH + H(+)</text>
        <dbReference type="Rhea" id="RHEA:15045"/>
        <dbReference type="Rhea" id="RHEA-COMP:10474"/>
        <dbReference type="Rhea" id="RHEA-COMP:10475"/>
        <dbReference type="ChEBI" id="CHEBI:15378"/>
        <dbReference type="ChEBI" id="CHEBI:57540"/>
        <dbReference type="ChEBI" id="CHEBI:57945"/>
        <dbReference type="ChEBI" id="CHEBI:83099"/>
        <dbReference type="ChEBI" id="CHEBI:83100"/>
        <dbReference type="EC" id="1.8.1.4"/>
    </reaction>
</comment>
<evidence type="ECO:0000259" key="18">
    <source>
        <dbReference type="Pfam" id="PF07992"/>
    </source>
</evidence>
<dbReference type="Pfam" id="PF07992">
    <property type="entry name" value="Pyr_redox_2"/>
    <property type="match status" value="1"/>
</dbReference>
<protein>
    <recommendedName>
        <fullName evidence="3">Dihydrolipoyl dehydrogenase</fullName>
        <ecNumber evidence="2">1.8.1.4</ecNumber>
    </recommendedName>
    <alternativeName>
        <fullName evidence="10">Dihydrolipoamide dehydrogenase</fullName>
    </alternativeName>
    <alternativeName>
        <fullName evidence="11">E3 component of pyruvate complex</fullName>
    </alternativeName>
</protein>
<name>I8UG44_9BACL</name>
<keyword evidence="8" id="KW-1015">Disulfide bond</keyword>
<evidence type="ECO:0000256" key="10">
    <source>
        <dbReference type="ARBA" id="ARBA00031281"/>
    </source>
</evidence>
<keyword evidence="20" id="KW-1185">Reference proteome</keyword>
<evidence type="ECO:0000256" key="4">
    <source>
        <dbReference type="ARBA" id="ARBA00022630"/>
    </source>
</evidence>
<dbReference type="PROSITE" id="PS00076">
    <property type="entry name" value="PYRIDINE_REDOX_1"/>
    <property type="match status" value="1"/>
</dbReference>
<dbReference type="GO" id="GO:0004148">
    <property type="term" value="F:dihydrolipoyl dehydrogenase (NADH) activity"/>
    <property type="evidence" value="ECO:0007669"/>
    <property type="project" value="UniProtKB-EC"/>
</dbReference>
<keyword evidence="9 16" id="KW-0676">Redox-active center</keyword>
<feature type="domain" description="FAD/NAD(P)-binding" evidence="18">
    <location>
        <begin position="11"/>
        <end position="328"/>
    </location>
</feature>
<dbReference type="PANTHER" id="PTHR22912:SF160">
    <property type="entry name" value="DIHYDROLIPOYL DEHYDROGENASE"/>
    <property type="match status" value="1"/>
</dbReference>
<evidence type="ECO:0000256" key="12">
    <source>
        <dbReference type="ARBA" id="ARBA00049187"/>
    </source>
</evidence>
<evidence type="ECO:0000256" key="3">
    <source>
        <dbReference type="ARBA" id="ARBA00016961"/>
    </source>
</evidence>
<keyword evidence="5 14" id="KW-0274">FAD</keyword>
<dbReference type="OrthoDB" id="9800167at2"/>
<dbReference type="InterPro" id="IPR001100">
    <property type="entry name" value="Pyr_nuc-diS_OxRdtase"/>
</dbReference>
<evidence type="ECO:0000256" key="6">
    <source>
        <dbReference type="ARBA" id="ARBA00023002"/>
    </source>
</evidence>
<evidence type="ECO:0000256" key="5">
    <source>
        <dbReference type="ARBA" id="ARBA00022827"/>
    </source>
</evidence>
<dbReference type="SUPFAM" id="SSF55424">
    <property type="entry name" value="FAD/NAD-linked reductases, dimerisation (C-terminal) domain"/>
    <property type="match status" value="1"/>
</dbReference>
<dbReference type="InterPro" id="IPR050151">
    <property type="entry name" value="Class-I_Pyr_Nuc-Dis_Oxidored"/>
</dbReference>
<feature type="binding site" evidence="14">
    <location>
        <position position="313"/>
    </location>
    <ligand>
        <name>FAD</name>
        <dbReference type="ChEBI" id="CHEBI:57692"/>
    </ligand>
</feature>
<dbReference type="EC" id="1.8.1.4" evidence="2"/>
<feature type="binding site" evidence="14">
    <location>
        <begin position="184"/>
        <end position="191"/>
    </location>
    <ligand>
        <name>NAD(+)</name>
        <dbReference type="ChEBI" id="CHEBI:57540"/>
    </ligand>
</feature>
<dbReference type="PIRSF" id="PIRSF000350">
    <property type="entry name" value="Mercury_reductase_MerA"/>
    <property type="match status" value="1"/>
</dbReference>
<evidence type="ECO:0000256" key="16">
    <source>
        <dbReference type="RuleBase" id="RU003691"/>
    </source>
</evidence>
<evidence type="ECO:0000313" key="20">
    <source>
        <dbReference type="Proteomes" id="UP000004080"/>
    </source>
</evidence>
<evidence type="ECO:0000313" key="19">
    <source>
        <dbReference type="EMBL" id="EIT85803.1"/>
    </source>
</evidence>
<dbReference type="EMBL" id="AKKV01000024">
    <property type="protein sequence ID" value="EIT85803.1"/>
    <property type="molecule type" value="Genomic_DNA"/>
</dbReference>
<evidence type="ECO:0000256" key="2">
    <source>
        <dbReference type="ARBA" id="ARBA00012608"/>
    </source>
</evidence>
<dbReference type="Proteomes" id="UP000004080">
    <property type="component" value="Unassembled WGS sequence"/>
</dbReference>
<dbReference type="eggNOG" id="COG1249">
    <property type="taxonomic scope" value="Bacteria"/>
</dbReference>
<comment type="caution">
    <text evidence="19">The sequence shown here is derived from an EMBL/GenBank/DDBJ whole genome shotgun (WGS) entry which is preliminary data.</text>
</comment>
<keyword evidence="4 16" id="KW-0285">Flavoprotein</keyword>
<dbReference type="SUPFAM" id="SSF51905">
    <property type="entry name" value="FAD/NAD(P)-binding domain"/>
    <property type="match status" value="1"/>
</dbReference>
<evidence type="ECO:0000256" key="13">
    <source>
        <dbReference type="PIRSR" id="PIRSR000350-2"/>
    </source>
</evidence>
<reference evidence="19 20" key="1">
    <citation type="journal article" date="2012" name="J. Bacteriol.">
        <title>Genome of Bacillus macauensis ZFHKF-1, a Long-Chain-Forming Bacterium.</title>
        <authorList>
            <person name="Cai L."/>
            <person name="Zhang T."/>
        </authorList>
    </citation>
    <scope>NUCLEOTIDE SEQUENCE [LARGE SCALE GENOMIC DNA]</scope>
    <source>
        <strain evidence="19 20">ZFHKF-1</strain>
    </source>
</reference>
<dbReference type="GO" id="GO:0050660">
    <property type="term" value="F:flavin adenine dinucleotide binding"/>
    <property type="evidence" value="ECO:0007669"/>
    <property type="project" value="TreeGrafter"/>
</dbReference>
<dbReference type="GO" id="GO:0006103">
    <property type="term" value="P:2-oxoglutarate metabolic process"/>
    <property type="evidence" value="ECO:0007669"/>
    <property type="project" value="TreeGrafter"/>
</dbReference>
<dbReference type="InterPro" id="IPR004099">
    <property type="entry name" value="Pyr_nucl-diS_OxRdtase_dimer"/>
</dbReference>
<evidence type="ECO:0000259" key="17">
    <source>
        <dbReference type="Pfam" id="PF02852"/>
    </source>
</evidence>
<evidence type="ECO:0000256" key="15">
    <source>
        <dbReference type="PIRSR" id="PIRSR000350-4"/>
    </source>
</evidence>